<dbReference type="InterPro" id="IPR006158">
    <property type="entry name" value="Cobalamin-bd"/>
</dbReference>
<keyword evidence="6" id="KW-0479">Metal-binding</keyword>
<evidence type="ECO:0000256" key="7">
    <source>
        <dbReference type="ARBA" id="ARBA00023004"/>
    </source>
</evidence>
<feature type="domain" description="B12-binding" evidence="9">
    <location>
        <begin position="4"/>
        <end position="145"/>
    </location>
</feature>
<keyword evidence="2" id="KW-0963">Cytoplasm</keyword>
<dbReference type="EMBL" id="LOWA01000054">
    <property type="protein sequence ID" value="KVE24475.1"/>
    <property type="molecule type" value="Genomic_DNA"/>
</dbReference>
<dbReference type="GO" id="GO:0046872">
    <property type="term" value="F:metal ion binding"/>
    <property type="evidence" value="ECO:0007669"/>
    <property type="project" value="UniProtKB-KW"/>
</dbReference>
<dbReference type="SFLD" id="SFLDS00029">
    <property type="entry name" value="Radical_SAM"/>
    <property type="match status" value="1"/>
</dbReference>
<dbReference type="GO" id="GO:0051539">
    <property type="term" value="F:4 iron, 4 sulfur cluster binding"/>
    <property type="evidence" value="ECO:0007669"/>
    <property type="project" value="UniProtKB-KW"/>
</dbReference>
<dbReference type="GO" id="GO:0003824">
    <property type="term" value="F:catalytic activity"/>
    <property type="evidence" value="ECO:0007669"/>
    <property type="project" value="InterPro"/>
</dbReference>
<dbReference type="InterPro" id="IPR007197">
    <property type="entry name" value="rSAM"/>
</dbReference>
<keyword evidence="7" id="KW-0408">Iron</keyword>
<evidence type="ECO:0000313" key="11">
    <source>
        <dbReference type="EMBL" id="KVE24475.1"/>
    </source>
</evidence>
<evidence type="ECO:0000256" key="8">
    <source>
        <dbReference type="ARBA" id="ARBA00023014"/>
    </source>
</evidence>
<evidence type="ECO:0000256" key="1">
    <source>
        <dbReference type="ARBA" id="ARBA00001966"/>
    </source>
</evidence>
<evidence type="ECO:0000256" key="2">
    <source>
        <dbReference type="ARBA" id="ARBA00022490"/>
    </source>
</evidence>
<keyword evidence="3" id="KW-0489">Methyltransferase</keyword>
<evidence type="ECO:0000256" key="4">
    <source>
        <dbReference type="ARBA" id="ARBA00022679"/>
    </source>
</evidence>
<dbReference type="GO" id="GO:0031419">
    <property type="term" value="F:cobalamin binding"/>
    <property type="evidence" value="ECO:0007669"/>
    <property type="project" value="InterPro"/>
</dbReference>
<name>A0A103DXR0_9BURK</name>
<evidence type="ECO:0000256" key="6">
    <source>
        <dbReference type="ARBA" id="ARBA00022723"/>
    </source>
</evidence>
<gene>
    <name evidence="11" type="ORF">WS67_20415</name>
</gene>
<protein>
    <submittedName>
        <fullName evidence="11">Uncharacterized protein</fullName>
    </submittedName>
</protein>
<keyword evidence="5" id="KW-0949">S-adenosyl-L-methionine</keyword>
<dbReference type="PANTHER" id="PTHR43409">
    <property type="entry name" value="ANAEROBIC MAGNESIUM-PROTOPORPHYRIN IX MONOMETHYL ESTER CYCLASE-RELATED"/>
    <property type="match status" value="1"/>
</dbReference>
<dbReference type="Pfam" id="PF02310">
    <property type="entry name" value="B12-binding"/>
    <property type="match status" value="1"/>
</dbReference>
<dbReference type="Pfam" id="PF04055">
    <property type="entry name" value="Radical_SAM"/>
    <property type="match status" value="1"/>
</dbReference>
<keyword evidence="4" id="KW-0808">Transferase</keyword>
<dbReference type="InterPro" id="IPR058240">
    <property type="entry name" value="rSAM_sf"/>
</dbReference>
<evidence type="ECO:0000259" key="10">
    <source>
        <dbReference type="PROSITE" id="PS51918"/>
    </source>
</evidence>
<dbReference type="SMART" id="SM00729">
    <property type="entry name" value="Elp3"/>
    <property type="match status" value="1"/>
</dbReference>
<dbReference type="PROSITE" id="PS51918">
    <property type="entry name" value="RADICAL_SAM"/>
    <property type="match status" value="1"/>
</dbReference>
<dbReference type="CDD" id="cd01335">
    <property type="entry name" value="Radical_SAM"/>
    <property type="match status" value="1"/>
</dbReference>
<dbReference type="SUPFAM" id="SSF102114">
    <property type="entry name" value="Radical SAM enzymes"/>
    <property type="match status" value="1"/>
</dbReference>
<dbReference type="InterPro" id="IPR023404">
    <property type="entry name" value="rSAM_horseshoe"/>
</dbReference>
<dbReference type="Gene3D" id="3.80.30.20">
    <property type="entry name" value="tm_1862 like domain"/>
    <property type="match status" value="1"/>
</dbReference>
<dbReference type="AlphaFoldDB" id="A0A103DXR0"/>
<dbReference type="PANTHER" id="PTHR43409:SF7">
    <property type="entry name" value="BLL1977 PROTEIN"/>
    <property type="match status" value="1"/>
</dbReference>
<evidence type="ECO:0000256" key="5">
    <source>
        <dbReference type="ARBA" id="ARBA00022691"/>
    </source>
</evidence>
<dbReference type="Gene3D" id="3.40.50.280">
    <property type="entry name" value="Cobalamin-binding domain"/>
    <property type="match status" value="1"/>
</dbReference>
<dbReference type="InterPro" id="IPR034466">
    <property type="entry name" value="Methyltransferase_Class_B"/>
</dbReference>
<dbReference type="OrthoDB" id="9801424at2"/>
<keyword evidence="8" id="KW-0411">Iron-sulfur</keyword>
<dbReference type="SFLD" id="SFLDG01082">
    <property type="entry name" value="B12-binding_domain_containing"/>
    <property type="match status" value="1"/>
</dbReference>
<dbReference type="InterPro" id="IPR006638">
    <property type="entry name" value="Elp3/MiaA/NifB-like_rSAM"/>
</dbReference>
<accession>A0A103DXR0</accession>
<proteinExistence type="predicted"/>
<dbReference type="RefSeq" id="WP_059519695.1">
    <property type="nucleotide sequence ID" value="NZ_LOWA01000054.1"/>
</dbReference>
<dbReference type="PROSITE" id="PS51332">
    <property type="entry name" value="B12_BINDING"/>
    <property type="match status" value="1"/>
</dbReference>
<evidence type="ECO:0000256" key="3">
    <source>
        <dbReference type="ARBA" id="ARBA00022603"/>
    </source>
</evidence>
<dbReference type="Proteomes" id="UP000062788">
    <property type="component" value="Unassembled WGS sequence"/>
</dbReference>
<feature type="domain" description="Radical SAM core" evidence="10">
    <location>
        <begin position="194"/>
        <end position="409"/>
    </location>
</feature>
<dbReference type="SFLD" id="SFLDG01123">
    <property type="entry name" value="methyltransferase_(Class_B)"/>
    <property type="match status" value="1"/>
</dbReference>
<reference evidence="11 12" key="1">
    <citation type="submission" date="2015-11" db="EMBL/GenBank/DDBJ databases">
        <title>Expanding the genomic diversity of Burkholderia species for the development of highly accurate diagnostics.</title>
        <authorList>
            <person name="Sahl J."/>
            <person name="Keim P."/>
            <person name="Wagner D."/>
        </authorList>
    </citation>
    <scope>NUCLEOTIDE SEQUENCE [LARGE SCALE GENOMIC DNA]</scope>
    <source>
        <strain evidence="11 12">TSV85</strain>
    </source>
</reference>
<evidence type="ECO:0000259" key="9">
    <source>
        <dbReference type="PROSITE" id="PS51332"/>
    </source>
</evidence>
<dbReference type="GO" id="GO:0005829">
    <property type="term" value="C:cytosol"/>
    <property type="evidence" value="ECO:0007669"/>
    <property type="project" value="TreeGrafter"/>
</dbReference>
<comment type="cofactor">
    <cofactor evidence="1">
        <name>[4Fe-4S] cluster</name>
        <dbReference type="ChEBI" id="CHEBI:49883"/>
    </cofactor>
</comment>
<comment type="caution">
    <text evidence="11">The sequence shown here is derived from an EMBL/GenBank/DDBJ whole genome shotgun (WGS) entry which is preliminary data.</text>
</comment>
<organism evidence="11 12">
    <name type="scientific">Burkholderia singularis</name>
    <dbReference type="NCBI Taxonomy" id="1503053"/>
    <lineage>
        <taxon>Bacteria</taxon>
        <taxon>Pseudomonadati</taxon>
        <taxon>Pseudomonadota</taxon>
        <taxon>Betaproteobacteria</taxon>
        <taxon>Burkholderiales</taxon>
        <taxon>Burkholderiaceae</taxon>
        <taxon>Burkholderia</taxon>
        <taxon>pseudomallei group</taxon>
    </lineage>
</organism>
<keyword evidence="12" id="KW-1185">Reference proteome</keyword>
<dbReference type="InterPro" id="IPR051198">
    <property type="entry name" value="BchE-like"/>
</dbReference>
<evidence type="ECO:0000313" key="12">
    <source>
        <dbReference type="Proteomes" id="UP000062788"/>
    </source>
</evidence>
<sequence>MERKFKILFVTPPYHPFHLADEKIYVVEPIQYEVLASLLDKNHYEVAILDQRLERSESSLLKALRQHRPDFVGFTSWTMHVGLVRRQVAMVKAFNPSIITAVGGHHAGIAPSDFSDANIDYVMMGEAYLSFSKLIERCQTGGKSVSDLPGVAWQENGEFHSNGKSVISREFELDNLPFPDREILGKYKNRYYHLWWKPIAALRTSMGCPSRCSFCNLWRPNRGKYLTWSPEYVVEYLKTLDEPYVLFVDDHFFGDAKRAHRIGELILKSGLKKQYCLYSRSDAIARDPELVELWARAGLKRVRMGLESYSDSELHDMDKQNSIENNDKAIAILKRNDVLTEGLFMVGLDYTEKEFDALGNYIVSRKIEVPNITVATPMPGTEEFRAKETSMIRKNFEYFDFQHAVLSTRLNIKQFCQLYGRLLLKVQRPPIEQIQRIGLRNFMMRVPSFWRYFLSVHNSYRHYQDSSERFDSLPTLPWNEAKFDNPCGARALDSAFESKKGRIELPLKVVTVSV</sequence>